<accession>A0A1G6W4Q9</accession>
<evidence type="ECO:0000313" key="6">
    <source>
        <dbReference type="Proteomes" id="UP000199501"/>
    </source>
</evidence>
<dbReference type="InterPro" id="IPR013830">
    <property type="entry name" value="SGNH_hydro"/>
</dbReference>
<feature type="domain" description="SGNH hydrolase-type esterase" evidence="4">
    <location>
        <begin position="37"/>
        <end position="270"/>
    </location>
</feature>
<dbReference type="InterPro" id="IPR037460">
    <property type="entry name" value="SEST-like"/>
</dbReference>
<keyword evidence="2" id="KW-1015">Disulfide bond</keyword>
<dbReference type="Pfam" id="PF13472">
    <property type="entry name" value="Lipase_GDSL_2"/>
    <property type="match status" value="1"/>
</dbReference>
<dbReference type="GO" id="GO:0004806">
    <property type="term" value="F:triacylglycerol lipase activity"/>
    <property type="evidence" value="ECO:0007669"/>
    <property type="project" value="TreeGrafter"/>
</dbReference>
<dbReference type="AlphaFoldDB" id="A0A1G6W4Q9"/>
<proteinExistence type="predicted"/>
<dbReference type="PANTHER" id="PTHR37981:SF1">
    <property type="entry name" value="SGNH HYDROLASE-TYPE ESTERASE DOMAIN-CONTAINING PROTEIN"/>
    <property type="match status" value="1"/>
</dbReference>
<dbReference type="STRING" id="1271860.SAMN05216174_1147"/>
<evidence type="ECO:0000259" key="4">
    <source>
        <dbReference type="Pfam" id="PF13472"/>
    </source>
</evidence>
<sequence length="282" mass="29217">MPRFRALAVTTVLSGVLAAALIAPPANAAQDYQRYVALGDSFASVGTLTKFREDAPGCARATDNYPSVIAAKLAPTEFVDISCGGAQTREMTAPQGQNPPQFSALTADTDLVTVSIGGNDIGFGEIITTCAKLSFTNPLGAPCKAHYAGVLEERIAQLAPKITAVVDGIAQRSPNATIVVVGYLRILPPTTGCWPVVPFAVGDVPYFDGIERVLNETIGASAEAAGAVFVNPGLTTGHDVCQLLPWNKWVEGLLPTSLSVPVHPNAAGQRHVGGLVAAALSD</sequence>
<dbReference type="Proteomes" id="UP000199501">
    <property type="component" value="Unassembled WGS sequence"/>
</dbReference>
<dbReference type="RefSeq" id="WP_091455208.1">
    <property type="nucleotide sequence ID" value="NZ_FMZZ01000014.1"/>
</dbReference>
<feature type="signal peptide" evidence="3">
    <location>
        <begin position="1"/>
        <end position="28"/>
    </location>
</feature>
<feature type="disulfide bond" evidence="2">
    <location>
        <begin position="130"/>
        <end position="143"/>
    </location>
</feature>
<feature type="active site" description="Nucleophile" evidence="1">
    <location>
        <position position="41"/>
    </location>
</feature>
<keyword evidence="3" id="KW-0732">Signal</keyword>
<evidence type="ECO:0000313" key="5">
    <source>
        <dbReference type="EMBL" id="SDD60778.1"/>
    </source>
</evidence>
<keyword evidence="6" id="KW-1185">Reference proteome</keyword>
<feature type="active site" evidence="1">
    <location>
        <position position="263"/>
    </location>
</feature>
<organism evidence="5 6">
    <name type="scientific">Actinokineospora iranica</name>
    <dbReference type="NCBI Taxonomy" id="1271860"/>
    <lineage>
        <taxon>Bacteria</taxon>
        <taxon>Bacillati</taxon>
        <taxon>Actinomycetota</taxon>
        <taxon>Actinomycetes</taxon>
        <taxon>Pseudonocardiales</taxon>
        <taxon>Pseudonocardiaceae</taxon>
        <taxon>Actinokineospora</taxon>
    </lineage>
</organism>
<feature type="disulfide bond" evidence="2">
    <location>
        <begin position="58"/>
        <end position="83"/>
    </location>
</feature>
<dbReference type="Gene3D" id="3.40.50.1110">
    <property type="entry name" value="SGNH hydrolase"/>
    <property type="match status" value="1"/>
</dbReference>
<evidence type="ECO:0000256" key="1">
    <source>
        <dbReference type="PIRSR" id="PIRSR637460-1"/>
    </source>
</evidence>
<dbReference type="SUPFAM" id="SSF52266">
    <property type="entry name" value="SGNH hydrolase"/>
    <property type="match status" value="1"/>
</dbReference>
<name>A0A1G6W4Q9_9PSEU</name>
<evidence type="ECO:0000256" key="3">
    <source>
        <dbReference type="SAM" id="SignalP"/>
    </source>
</evidence>
<protein>
    <submittedName>
        <fullName evidence="5">GDSL-like Lipase/Acylhydrolase family protein</fullName>
    </submittedName>
</protein>
<dbReference type="GO" id="GO:0019433">
    <property type="term" value="P:triglyceride catabolic process"/>
    <property type="evidence" value="ECO:0007669"/>
    <property type="project" value="TreeGrafter"/>
</dbReference>
<dbReference type="CDD" id="cd01823">
    <property type="entry name" value="SEST_like"/>
    <property type="match status" value="1"/>
</dbReference>
<feature type="disulfide bond" evidence="2">
    <location>
        <begin position="193"/>
        <end position="241"/>
    </location>
</feature>
<keyword evidence="5" id="KW-0378">Hydrolase</keyword>
<feature type="chain" id="PRO_5011523155" evidence="3">
    <location>
        <begin position="29"/>
        <end position="282"/>
    </location>
</feature>
<dbReference type="OrthoDB" id="5503950at2"/>
<dbReference type="PANTHER" id="PTHR37981">
    <property type="entry name" value="LIPASE 2"/>
    <property type="match status" value="1"/>
</dbReference>
<evidence type="ECO:0000256" key="2">
    <source>
        <dbReference type="PIRSR" id="PIRSR637460-2"/>
    </source>
</evidence>
<dbReference type="EMBL" id="FMZZ01000014">
    <property type="protein sequence ID" value="SDD60778.1"/>
    <property type="molecule type" value="Genomic_DNA"/>
</dbReference>
<reference evidence="6" key="1">
    <citation type="submission" date="2016-10" db="EMBL/GenBank/DDBJ databases">
        <authorList>
            <person name="Varghese N."/>
            <person name="Submissions S."/>
        </authorList>
    </citation>
    <scope>NUCLEOTIDE SEQUENCE [LARGE SCALE GENOMIC DNA]</scope>
    <source>
        <strain evidence="6">IBRC-M 10403</strain>
    </source>
</reference>
<gene>
    <name evidence="5" type="ORF">SAMN05216174_1147</name>
</gene>
<dbReference type="InterPro" id="IPR036514">
    <property type="entry name" value="SGNH_hydro_sf"/>
</dbReference>